<dbReference type="InterPro" id="IPR050204">
    <property type="entry name" value="AraC_XylS_family_regulators"/>
</dbReference>
<comment type="caution">
    <text evidence="5">The sequence shown here is derived from an EMBL/GenBank/DDBJ whole genome shotgun (WGS) entry which is preliminary data.</text>
</comment>
<name>A0ABV0BXK6_9SPHI</name>
<dbReference type="RefSeq" id="WP_346581632.1">
    <property type="nucleotide sequence ID" value="NZ_JBDJLH010000002.1"/>
</dbReference>
<dbReference type="Gene3D" id="1.10.10.60">
    <property type="entry name" value="Homeodomain-like"/>
    <property type="match status" value="1"/>
</dbReference>
<evidence type="ECO:0000259" key="4">
    <source>
        <dbReference type="PROSITE" id="PS01124"/>
    </source>
</evidence>
<dbReference type="PANTHER" id="PTHR46796:SF13">
    <property type="entry name" value="HTH-TYPE TRANSCRIPTIONAL ACTIVATOR RHAS"/>
    <property type="match status" value="1"/>
</dbReference>
<keyword evidence="2" id="KW-0238">DNA-binding</keyword>
<dbReference type="PROSITE" id="PS01124">
    <property type="entry name" value="HTH_ARAC_FAMILY_2"/>
    <property type="match status" value="1"/>
</dbReference>
<dbReference type="InterPro" id="IPR018060">
    <property type="entry name" value="HTH_AraC"/>
</dbReference>
<dbReference type="PANTHER" id="PTHR46796">
    <property type="entry name" value="HTH-TYPE TRANSCRIPTIONAL ACTIVATOR RHAS-RELATED"/>
    <property type="match status" value="1"/>
</dbReference>
<evidence type="ECO:0000256" key="3">
    <source>
        <dbReference type="ARBA" id="ARBA00023163"/>
    </source>
</evidence>
<sequence>MQLYPSLMLSAIVKHYLIIKHDHDGYADYRLFSDGNPGLVFHFKDPFLQVNACESGSKQPHSFLYGQMTHFNDIKSVGKLDMLIVVLHPHGLHALTNLSAYELNNTITALRTVFGQEGSDMEEQVLSSKSPSEAIKAIEKLLICRVNRFQKQDGLMHGSLDLIYQANGMIAVADLIQKLPVTERQLERKFKEQVGIAPKKFIDVIKFQHFLKSLQKSSSDVNLSQVVYACGYYDQAHLNNCFKRQAGVTPMQYRHHDHLLAINLMQVL</sequence>
<dbReference type="Pfam" id="PF12833">
    <property type="entry name" value="HTH_18"/>
    <property type="match status" value="1"/>
</dbReference>
<accession>A0ABV0BXK6</accession>
<proteinExistence type="predicted"/>
<evidence type="ECO:0000256" key="1">
    <source>
        <dbReference type="ARBA" id="ARBA00023015"/>
    </source>
</evidence>
<keyword evidence="6" id="KW-1185">Reference proteome</keyword>
<reference evidence="5 6" key="1">
    <citation type="submission" date="2024-04" db="EMBL/GenBank/DDBJ databases">
        <title>WGS of bacteria from Torrens River.</title>
        <authorList>
            <person name="Wyrsch E.R."/>
            <person name="Drigo B."/>
        </authorList>
    </citation>
    <scope>NUCLEOTIDE SEQUENCE [LARGE SCALE GENOMIC DNA]</scope>
    <source>
        <strain evidence="5 6">TWI391</strain>
    </source>
</reference>
<dbReference type="SMART" id="SM00342">
    <property type="entry name" value="HTH_ARAC"/>
    <property type="match status" value="1"/>
</dbReference>
<dbReference type="EMBL" id="JBDJNQ010000007">
    <property type="protein sequence ID" value="MEN5378713.1"/>
    <property type="molecule type" value="Genomic_DNA"/>
</dbReference>
<organism evidence="5 6">
    <name type="scientific">Sphingobacterium kitahiroshimense</name>
    <dbReference type="NCBI Taxonomy" id="470446"/>
    <lineage>
        <taxon>Bacteria</taxon>
        <taxon>Pseudomonadati</taxon>
        <taxon>Bacteroidota</taxon>
        <taxon>Sphingobacteriia</taxon>
        <taxon>Sphingobacteriales</taxon>
        <taxon>Sphingobacteriaceae</taxon>
        <taxon>Sphingobacterium</taxon>
    </lineage>
</organism>
<dbReference type="Proteomes" id="UP001409291">
    <property type="component" value="Unassembled WGS sequence"/>
</dbReference>
<gene>
    <name evidence="5" type="ORF">ABE541_15730</name>
</gene>
<evidence type="ECO:0000313" key="6">
    <source>
        <dbReference type="Proteomes" id="UP001409291"/>
    </source>
</evidence>
<keyword evidence="1" id="KW-0805">Transcription regulation</keyword>
<evidence type="ECO:0000256" key="2">
    <source>
        <dbReference type="ARBA" id="ARBA00023125"/>
    </source>
</evidence>
<feature type="domain" description="HTH araC/xylS-type" evidence="4">
    <location>
        <begin position="153"/>
        <end position="256"/>
    </location>
</feature>
<dbReference type="SUPFAM" id="SSF46689">
    <property type="entry name" value="Homeodomain-like"/>
    <property type="match status" value="1"/>
</dbReference>
<dbReference type="InterPro" id="IPR009057">
    <property type="entry name" value="Homeodomain-like_sf"/>
</dbReference>
<keyword evidence="3" id="KW-0804">Transcription</keyword>
<evidence type="ECO:0000313" key="5">
    <source>
        <dbReference type="EMBL" id="MEN5378713.1"/>
    </source>
</evidence>
<dbReference type="InterPro" id="IPR046532">
    <property type="entry name" value="DUF6597"/>
</dbReference>
<dbReference type="Pfam" id="PF20240">
    <property type="entry name" value="DUF6597"/>
    <property type="match status" value="1"/>
</dbReference>
<protein>
    <submittedName>
        <fullName evidence="5">Helix-turn-helix domain-containing protein</fullName>
    </submittedName>
</protein>